<sequence length="115" mass="12662">MKRIPIFSHITSIYISLEEKNREWIVAQKDPGGPSQRRRSCGNEDLLEVSGTVLELIADTFRFATADINESGDFSKILANTASGSALELRGEPGPYLDSMVEPESTSILGDIAYR</sequence>
<organism evidence="1 2">
    <name type="scientific">Eumeta variegata</name>
    <name type="common">Bagworm moth</name>
    <name type="synonym">Eumeta japonica</name>
    <dbReference type="NCBI Taxonomy" id="151549"/>
    <lineage>
        <taxon>Eukaryota</taxon>
        <taxon>Metazoa</taxon>
        <taxon>Ecdysozoa</taxon>
        <taxon>Arthropoda</taxon>
        <taxon>Hexapoda</taxon>
        <taxon>Insecta</taxon>
        <taxon>Pterygota</taxon>
        <taxon>Neoptera</taxon>
        <taxon>Endopterygota</taxon>
        <taxon>Lepidoptera</taxon>
        <taxon>Glossata</taxon>
        <taxon>Ditrysia</taxon>
        <taxon>Tineoidea</taxon>
        <taxon>Psychidae</taxon>
        <taxon>Oiketicinae</taxon>
        <taxon>Eumeta</taxon>
    </lineage>
</organism>
<evidence type="ECO:0000313" key="1">
    <source>
        <dbReference type="EMBL" id="GBP58681.1"/>
    </source>
</evidence>
<name>A0A4C1X4N2_EUMVA</name>
<accession>A0A4C1X4N2</accession>
<comment type="caution">
    <text evidence="1">The sequence shown here is derived from an EMBL/GenBank/DDBJ whole genome shotgun (WGS) entry which is preliminary data.</text>
</comment>
<dbReference type="AlphaFoldDB" id="A0A4C1X4N2"/>
<gene>
    <name evidence="1" type="ORF">EVAR_97084_1</name>
</gene>
<dbReference type="Proteomes" id="UP000299102">
    <property type="component" value="Unassembled WGS sequence"/>
</dbReference>
<evidence type="ECO:0000313" key="2">
    <source>
        <dbReference type="Proteomes" id="UP000299102"/>
    </source>
</evidence>
<dbReference type="EMBL" id="BGZK01000742">
    <property type="protein sequence ID" value="GBP58681.1"/>
    <property type="molecule type" value="Genomic_DNA"/>
</dbReference>
<proteinExistence type="predicted"/>
<protein>
    <submittedName>
        <fullName evidence="1">Uncharacterized protein</fullName>
    </submittedName>
</protein>
<keyword evidence="2" id="KW-1185">Reference proteome</keyword>
<reference evidence="1 2" key="1">
    <citation type="journal article" date="2019" name="Commun. Biol.">
        <title>The bagworm genome reveals a unique fibroin gene that provides high tensile strength.</title>
        <authorList>
            <person name="Kono N."/>
            <person name="Nakamura H."/>
            <person name="Ohtoshi R."/>
            <person name="Tomita M."/>
            <person name="Numata K."/>
            <person name="Arakawa K."/>
        </authorList>
    </citation>
    <scope>NUCLEOTIDE SEQUENCE [LARGE SCALE GENOMIC DNA]</scope>
</reference>